<dbReference type="GO" id="GO:0009279">
    <property type="term" value="C:cell outer membrane"/>
    <property type="evidence" value="ECO:0007669"/>
    <property type="project" value="UniProtKB-SubCell"/>
</dbReference>
<sequence>MSRIGFYRLCLLSGLSIAVLGMPATASAQDMPAPKPTAQGDGNDIIVTAQRRDENLQDVPLSVAVVGKDQLSALKFNETSDLQYLVPSVSLISAAGPRNFGFFIRGIGTSTFSSEAIEGSTAYVLDGVVLGQSGASVTDLPDVERIEVLRGPQGTLFGKNASAGVVNVVTKRPSKEFEGRASVSWAWPDNDRRFTAYVSGPISDTLRFSLSGRRNVRDGYVRNLYDGRKLNNRNEFGFRGKLEYEPSSDLTITAIGDYFKRTSDCCIWTLAEVAGTPLAASPEGKALAAGIVPGLGNLEQNVDGDVFSNARSKGFSLQGDYRFGDGYTLTSITAWRAWQSHDGLDSDSSPDNRLNVNFTDFNQHQFSQELRLASPTGGTIDYVLGAYYFNSDVISRSTQIFNGIPFPFFYREVRIAAETRNMALFGQANINLAERFKLIAGARVVNERVEAAKNRLDPRNNARDSANASVDTTALVWRAGAQYDLSHDANVFATVTRGFKGGGFDTNIGNGILREVAPERPTNYELGLRTYWPEQRLTLNATLFYTKISNYQTAGRDPVTSTYPIVSSEAKTRGVEFDAAWRPLDPADLTLTLGGAYVDAEWGRFPNAPCFGGQTVSEGCTLLPGAPPESAGVQQNLTGKPLPFSPHWQFNLGGSYGVALSDDLKLKFDLGASYRSEQLIAFPNNPRARQEGYTLVNAAIALAGKDDHWKLSVYAKNLLDKDYAVAMFSTPFGAARSLSQFRPYESRRSIGLSLDVGF</sequence>
<dbReference type="EMBL" id="CP061038">
    <property type="protein sequence ID" value="QNQ09852.1"/>
    <property type="molecule type" value="Genomic_DNA"/>
</dbReference>
<keyword evidence="6" id="KW-0408">Iron</keyword>
<evidence type="ECO:0000256" key="4">
    <source>
        <dbReference type="ARBA" id="ARBA00022496"/>
    </source>
</evidence>
<feature type="domain" description="TonB-dependent receptor plug" evidence="15">
    <location>
        <begin position="56"/>
        <end position="165"/>
    </location>
</feature>
<evidence type="ECO:0000256" key="8">
    <source>
        <dbReference type="ARBA" id="ARBA00023077"/>
    </source>
</evidence>
<organism evidence="16 17">
    <name type="scientific">Sphingomonas alpina</name>
    <dbReference type="NCBI Taxonomy" id="653931"/>
    <lineage>
        <taxon>Bacteria</taxon>
        <taxon>Pseudomonadati</taxon>
        <taxon>Pseudomonadota</taxon>
        <taxon>Alphaproteobacteria</taxon>
        <taxon>Sphingomonadales</taxon>
        <taxon>Sphingomonadaceae</taxon>
        <taxon>Sphingomonas</taxon>
    </lineage>
</organism>
<dbReference type="PANTHER" id="PTHR32552">
    <property type="entry name" value="FERRICHROME IRON RECEPTOR-RELATED"/>
    <property type="match status" value="1"/>
</dbReference>
<dbReference type="PROSITE" id="PS52016">
    <property type="entry name" value="TONB_DEPENDENT_REC_3"/>
    <property type="match status" value="1"/>
</dbReference>
<dbReference type="InterPro" id="IPR012910">
    <property type="entry name" value="Plug_dom"/>
</dbReference>
<dbReference type="GO" id="GO:0006826">
    <property type="term" value="P:iron ion transport"/>
    <property type="evidence" value="ECO:0007669"/>
    <property type="project" value="UniProtKB-KW"/>
</dbReference>
<keyword evidence="13" id="KW-0732">Signal</keyword>
<evidence type="ECO:0000256" key="1">
    <source>
        <dbReference type="ARBA" id="ARBA00004571"/>
    </source>
</evidence>
<dbReference type="RefSeq" id="WP_187762161.1">
    <property type="nucleotide sequence ID" value="NZ_CP061038.1"/>
</dbReference>
<dbReference type="Gene3D" id="2.40.170.20">
    <property type="entry name" value="TonB-dependent receptor, beta-barrel domain"/>
    <property type="match status" value="1"/>
</dbReference>
<keyword evidence="3 11" id="KW-1134">Transmembrane beta strand</keyword>
<proteinExistence type="inferred from homology"/>
<dbReference type="PANTHER" id="PTHR32552:SF81">
    <property type="entry name" value="TONB-DEPENDENT OUTER MEMBRANE RECEPTOR"/>
    <property type="match status" value="1"/>
</dbReference>
<dbReference type="Pfam" id="PF00593">
    <property type="entry name" value="TonB_dep_Rec_b-barrel"/>
    <property type="match status" value="1"/>
</dbReference>
<evidence type="ECO:0000256" key="13">
    <source>
        <dbReference type="SAM" id="SignalP"/>
    </source>
</evidence>
<feature type="domain" description="TonB-dependent receptor-like beta-barrel" evidence="14">
    <location>
        <begin position="304"/>
        <end position="718"/>
    </location>
</feature>
<dbReference type="KEGG" id="spap:H3Z74_00910"/>
<evidence type="ECO:0000313" key="17">
    <source>
        <dbReference type="Proteomes" id="UP000516148"/>
    </source>
</evidence>
<dbReference type="Pfam" id="PF07715">
    <property type="entry name" value="Plug"/>
    <property type="match status" value="1"/>
</dbReference>
<evidence type="ECO:0000259" key="14">
    <source>
        <dbReference type="Pfam" id="PF00593"/>
    </source>
</evidence>
<keyword evidence="4" id="KW-0410">Iron transport</keyword>
<accession>A0A7H0LJJ9</accession>
<evidence type="ECO:0000256" key="12">
    <source>
        <dbReference type="RuleBase" id="RU003357"/>
    </source>
</evidence>
<dbReference type="Proteomes" id="UP000516148">
    <property type="component" value="Chromosome"/>
</dbReference>
<dbReference type="InterPro" id="IPR036942">
    <property type="entry name" value="Beta-barrel_TonB_sf"/>
</dbReference>
<evidence type="ECO:0000256" key="5">
    <source>
        <dbReference type="ARBA" id="ARBA00022692"/>
    </source>
</evidence>
<feature type="chain" id="PRO_5028928661" evidence="13">
    <location>
        <begin position="29"/>
        <end position="758"/>
    </location>
</feature>
<feature type="signal peptide" evidence="13">
    <location>
        <begin position="1"/>
        <end position="28"/>
    </location>
</feature>
<evidence type="ECO:0000256" key="7">
    <source>
        <dbReference type="ARBA" id="ARBA00023065"/>
    </source>
</evidence>
<keyword evidence="7" id="KW-0406">Ion transport</keyword>
<dbReference type="SUPFAM" id="SSF56935">
    <property type="entry name" value="Porins"/>
    <property type="match status" value="1"/>
</dbReference>
<evidence type="ECO:0000256" key="2">
    <source>
        <dbReference type="ARBA" id="ARBA00022448"/>
    </source>
</evidence>
<keyword evidence="8 12" id="KW-0798">TonB box</keyword>
<evidence type="ECO:0000256" key="6">
    <source>
        <dbReference type="ARBA" id="ARBA00023004"/>
    </source>
</evidence>
<comment type="subcellular location">
    <subcellularLocation>
        <location evidence="1 11">Cell outer membrane</location>
        <topology evidence="1 11">Multi-pass membrane protein</topology>
    </subcellularLocation>
</comment>
<keyword evidence="2 11" id="KW-0813">Transport</keyword>
<dbReference type="InterPro" id="IPR000531">
    <property type="entry name" value="Beta-barrel_TonB"/>
</dbReference>
<dbReference type="InterPro" id="IPR039426">
    <property type="entry name" value="TonB-dep_rcpt-like"/>
</dbReference>
<evidence type="ECO:0000313" key="16">
    <source>
        <dbReference type="EMBL" id="QNQ09852.1"/>
    </source>
</evidence>
<evidence type="ECO:0000256" key="10">
    <source>
        <dbReference type="ARBA" id="ARBA00023237"/>
    </source>
</evidence>
<keyword evidence="5 11" id="KW-0812">Transmembrane</keyword>
<evidence type="ECO:0000256" key="3">
    <source>
        <dbReference type="ARBA" id="ARBA00022452"/>
    </source>
</evidence>
<evidence type="ECO:0000256" key="9">
    <source>
        <dbReference type="ARBA" id="ARBA00023136"/>
    </source>
</evidence>
<reference evidence="16 17" key="1">
    <citation type="submission" date="2020-09" db="EMBL/GenBank/DDBJ databases">
        <title>Sphingomonas sp., a new species isolated from pork steak.</title>
        <authorList>
            <person name="Heidler von Heilborn D."/>
        </authorList>
    </citation>
    <scope>NUCLEOTIDE SEQUENCE [LARGE SCALE GENOMIC DNA]</scope>
    <source>
        <strain evidence="17">S8-3T</strain>
    </source>
</reference>
<keyword evidence="10 11" id="KW-0998">Cell outer membrane</keyword>
<gene>
    <name evidence="16" type="ORF">H3Z74_00910</name>
</gene>
<evidence type="ECO:0000259" key="15">
    <source>
        <dbReference type="Pfam" id="PF07715"/>
    </source>
</evidence>
<keyword evidence="17" id="KW-1185">Reference proteome</keyword>
<comment type="similarity">
    <text evidence="11 12">Belongs to the TonB-dependent receptor family.</text>
</comment>
<keyword evidence="16" id="KW-0675">Receptor</keyword>
<evidence type="ECO:0000256" key="11">
    <source>
        <dbReference type="PROSITE-ProRule" id="PRU01360"/>
    </source>
</evidence>
<name>A0A7H0LJJ9_9SPHN</name>
<keyword evidence="9 11" id="KW-0472">Membrane</keyword>
<dbReference type="AlphaFoldDB" id="A0A7H0LJJ9"/>
<dbReference type="CDD" id="cd01347">
    <property type="entry name" value="ligand_gated_channel"/>
    <property type="match status" value="1"/>
</dbReference>
<protein>
    <submittedName>
        <fullName evidence="16">TonB-dependent receptor</fullName>
    </submittedName>
</protein>